<feature type="transmembrane region" description="Helical" evidence="1">
    <location>
        <begin position="199"/>
        <end position="218"/>
    </location>
</feature>
<comment type="caution">
    <text evidence="2">The sequence shown here is derived from an EMBL/GenBank/DDBJ whole genome shotgun (WGS) entry which is preliminary data.</text>
</comment>
<evidence type="ECO:0000313" key="3">
    <source>
        <dbReference type="Proteomes" id="UP000461730"/>
    </source>
</evidence>
<feature type="transmembrane region" description="Helical" evidence="1">
    <location>
        <begin position="83"/>
        <end position="106"/>
    </location>
</feature>
<keyword evidence="3" id="KW-1185">Reference proteome</keyword>
<reference evidence="2 3" key="1">
    <citation type="submission" date="2019-12" db="EMBL/GenBank/DDBJ databases">
        <title>Chitinophaga sp. strain ysch24 (GDMCC 1.1355), whole genome shotgun sequence.</title>
        <authorList>
            <person name="Zhang X."/>
        </authorList>
    </citation>
    <scope>NUCLEOTIDE SEQUENCE [LARGE SCALE GENOMIC DNA]</scope>
    <source>
        <strain evidence="3">ysch24</strain>
    </source>
</reference>
<dbReference type="EMBL" id="WRXN01000001">
    <property type="protein sequence ID" value="MVT06831.1"/>
    <property type="molecule type" value="Genomic_DNA"/>
</dbReference>
<dbReference type="AlphaFoldDB" id="A0A7K1TXJ6"/>
<feature type="transmembrane region" description="Helical" evidence="1">
    <location>
        <begin position="152"/>
        <end position="169"/>
    </location>
</feature>
<keyword evidence="1" id="KW-0472">Membrane</keyword>
<evidence type="ECO:0000256" key="1">
    <source>
        <dbReference type="SAM" id="Phobius"/>
    </source>
</evidence>
<proteinExistence type="predicted"/>
<sequence length="228" mass="25597">MSKKSNFDLQSTLIMTEQQHLEVLSDIKRMMERSSRYMSLSGLSGVFAGAVSLIAAGIAYYWLHDYYTQWNTSGRFDPAAFDLLRIRLIVLAVTVMGLAFAGGTYFTWKKAKFNKLPVWDATSRKVFINGLIPMAAGGAFIAGLLYNNLEVMVAPSCLVFYGLALVNASKYTLTDIRYLGIAEIGLGILNVFFLRKGLYFWAIGFGIMHILYGVIMWWKYEKGAAKEE</sequence>
<dbReference type="Proteomes" id="UP000461730">
    <property type="component" value="Unassembled WGS sequence"/>
</dbReference>
<feature type="transmembrane region" description="Helical" evidence="1">
    <location>
        <begin position="126"/>
        <end position="146"/>
    </location>
</feature>
<accession>A0A7K1TXJ6</accession>
<evidence type="ECO:0000313" key="2">
    <source>
        <dbReference type="EMBL" id="MVT06831.1"/>
    </source>
</evidence>
<keyword evidence="1" id="KW-1133">Transmembrane helix</keyword>
<name>A0A7K1TXJ6_9BACT</name>
<feature type="transmembrane region" description="Helical" evidence="1">
    <location>
        <begin position="37"/>
        <end position="63"/>
    </location>
</feature>
<feature type="transmembrane region" description="Helical" evidence="1">
    <location>
        <begin position="176"/>
        <end position="193"/>
    </location>
</feature>
<gene>
    <name evidence="2" type="ORF">GO493_01055</name>
</gene>
<keyword evidence="1" id="KW-0812">Transmembrane</keyword>
<protein>
    <submittedName>
        <fullName evidence="2">Uncharacterized protein</fullName>
    </submittedName>
</protein>
<organism evidence="2 3">
    <name type="scientific">Chitinophaga tropicalis</name>
    <dbReference type="NCBI Taxonomy" id="2683588"/>
    <lineage>
        <taxon>Bacteria</taxon>
        <taxon>Pseudomonadati</taxon>
        <taxon>Bacteroidota</taxon>
        <taxon>Chitinophagia</taxon>
        <taxon>Chitinophagales</taxon>
        <taxon>Chitinophagaceae</taxon>
        <taxon>Chitinophaga</taxon>
    </lineage>
</organism>